<sequence length="243" mass="25014">MGAGREVRTPHLIRIMPAQGDSSHRPCSDLSKAGTVTSTTSISTTRRLRWRVVDIVVASVLAVAASFLFIVWNTAYLGPSNLLTPLLPGVQGLVNGLWFIAGPLVALVVRKPGAALYGELVAAIVSALVGNQWGATTIISGLVQGLGAEIVFAVLAYRVWTWWSAALAGALSGAFASVYDLGLLPGLPGGYAGSSAAFGAVYLPSQAISGAVLAGLLAWVVVRALAATGALARFPAGRAVRPR</sequence>
<feature type="transmembrane region" description="Helical" evidence="1">
    <location>
        <begin position="167"/>
        <end position="187"/>
    </location>
</feature>
<evidence type="ECO:0000256" key="1">
    <source>
        <dbReference type="SAM" id="Phobius"/>
    </source>
</evidence>
<feature type="transmembrane region" description="Helical" evidence="1">
    <location>
        <begin position="116"/>
        <end position="135"/>
    </location>
</feature>
<keyword evidence="1" id="KW-0472">Membrane</keyword>
<dbReference type="Pfam" id="PF09819">
    <property type="entry name" value="ABC_cobalt"/>
    <property type="match status" value="1"/>
</dbReference>
<organism evidence="2 3">
    <name type="scientific">Amnibacterium kyonggiense</name>
    <dbReference type="NCBI Taxonomy" id="595671"/>
    <lineage>
        <taxon>Bacteria</taxon>
        <taxon>Bacillati</taxon>
        <taxon>Actinomycetota</taxon>
        <taxon>Actinomycetes</taxon>
        <taxon>Micrococcales</taxon>
        <taxon>Microbacteriaceae</taxon>
        <taxon>Amnibacterium</taxon>
    </lineage>
</organism>
<evidence type="ECO:0000313" key="2">
    <source>
        <dbReference type="EMBL" id="TDS81032.1"/>
    </source>
</evidence>
<comment type="caution">
    <text evidence="2">The sequence shown here is derived from an EMBL/GenBank/DDBJ whole genome shotgun (WGS) entry which is preliminary data.</text>
</comment>
<name>A0A4R7FT25_9MICO</name>
<keyword evidence="1" id="KW-0812">Transmembrane</keyword>
<evidence type="ECO:0000313" key="3">
    <source>
        <dbReference type="Proteomes" id="UP000295344"/>
    </source>
</evidence>
<gene>
    <name evidence="2" type="ORF">CLV52_1605</name>
</gene>
<dbReference type="Proteomes" id="UP000295344">
    <property type="component" value="Unassembled WGS sequence"/>
</dbReference>
<dbReference type="AlphaFoldDB" id="A0A4R7FT25"/>
<protein>
    <submittedName>
        <fullName evidence="2">Energy-coupling factor transport system substrate-specific component</fullName>
    </submittedName>
</protein>
<dbReference type="InterPro" id="IPR017195">
    <property type="entry name" value="ABC_thiamin-permease_prd"/>
</dbReference>
<accession>A0A4R7FT25</accession>
<feature type="transmembrane region" description="Helical" evidence="1">
    <location>
        <begin position="141"/>
        <end position="160"/>
    </location>
</feature>
<keyword evidence="1" id="KW-1133">Transmembrane helix</keyword>
<reference evidence="2 3" key="1">
    <citation type="submission" date="2019-03" db="EMBL/GenBank/DDBJ databases">
        <title>Genomic Encyclopedia of Archaeal and Bacterial Type Strains, Phase II (KMG-II): from individual species to whole genera.</title>
        <authorList>
            <person name="Goeker M."/>
        </authorList>
    </citation>
    <scope>NUCLEOTIDE SEQUENCE [LARGE SCALE GENOMIC DNA]</scope>
    <source>
        <strain evidence="2 3">DSM 24782</strain>
    </source>
</reference>
<proteinExistence type="predicted"/>
<keyword evidence="3" id="KW-1185">Reference proteome</keyword>
<feature type="transmembrane region" description="Helical" evidence="1">
    <location>
        <begin position="207"/>
        <end position="234"/>
    </location>
</feature>
<dbReference type="EMBL" id="SOAM01000001">
    <property type="protein sequence ID" value="TDS81032.1"/>
    <property type="molecule type" value="Genomic_DNA"/>
</dbReference>
<feature type="transmembrane region" description="Helical" evidence="1">
    <location>
        <begin position="92"/>
        <end position="109"/>
    </location>
</feature>
<feature type="transmembrane region" description="Helical" evidence="1">
    <location>
        <begin position="52"/>
        <end position="72"/>
    </location>
</feature>